<dbReference type="AlphaFoldDB" id="A0A0D6NN37"/>
<reference evidence="1 2" key="1">
    <citation type="submission" date="2012-11" db="EMBL/GenBank/DDBJ databases">
        <title>Whole genome sequence of Acetobacter orientalis 21F-2.</title>
        <authorList>
            <person name="Azuma Y."/>
            <person name="Higashiura N."/>
            <person name="Hirakawa H."/>
            <person name="Matsushita K."/>
        </authorList>
    </citation>
    <scope>NUCLEOTIDE SEQUENCE [LARGE SCALE GENOMIC DNA]</scope>
    <source>
        <strain evidence="1 2">21F-2</strain>
    </source>
</reference>
<accession>A0A0D6NN37</accession>
<dbReference type="Proteomes" id="UP000032670">
    <property type="component" value="Unassembled WGS sequence"/>
</dbReference>
<proteinExistence type="predicted"/>
<protein>
    <submittedName>
        <fullName evidence="1">Uncharacterized protein</fullName>
    </submittedName>
</protein>
<accession>A0A6N3SW07</accession>
<dbReference type="STRING" id="1231341.Abor_026_024"/>
<evidence type="ECO:0000313" key="1">
    <source>
        <dbReference type="EMBL" id="GAN66816.1"/>
    </source>
</evidence>
<evidence type="ECO:0000313" key="2">
    <source>
        <dbReference type="Proteomes" id="UP000032670"/>
    </source>
</evidence>
<gene>
    <name evidence="1" type="ORF">Abor_026_024</name>
</gene>
<name>A0A0D6NN37_9PROT</name>
<keyword evidence="2" id="KW-1185">Reference proteome</keyword>
<dbReference type="EMBL" id="BAMX01000026">
    <property type="protein sequence ID" value="GAN66816.1"/>
    <property type="molecule type" value="Genomic_DNA"/>
</dbReference>
<organism evidence="1 2">
    <name type="scientific">Acetobacter orientalis</name>
    <dbReference type="NCBI Taxonomy" id="146474"/>
    <lineage>
        <taxon>Bacteria</taxon>
        <taxon>Pseudomonadati</taxon>
        <taxon>Pseudomonadota</taxon>
        <taxon>Alphaproteobacteria</taxon>
        <taxon>Acetobacterales</taxon>
        <taxon>Acetobacteraceae</taxon>
        <taxon>Acetobacter</taxon>
    </lineage>
</organism>
<sequence>MLPYTVFTLCMRMVMDPMSMPGRQYFCHVYGWGEPLRVVLEKRNGTPKVERAIWLVCCGLPALFSVKREREAWKDRK</sequence>
<comment type="caution">
    <text evidence="1">The sequence shown here is derived from an EMBL/GenBank/DDBJ whole genome shotgun (WGS) entry which is preliminary data.</text>
</comment>